<name>A0ABN0U767_9PSEU</name>
<dbReference type="SUPFAM" id="SSF53822">
    <property type="entry name" value="Periplasmic binding protein-like I"/>
    <property type="match status" value="1"/>
</dbReference>
<reference evidence="2 3" key="1">
    <citation type="journal article" date="2019" name="Int. J. Syst. Evol. Microbiol.">
        <title>The Global Catalogue of Microorganisms (GCM) 10K type strain sequencing project: providing services to taxonomists for standard genome sequencing and annotation.</title>
        <authorList>
            <consortium name="The Broad Institute Genomics Platform"/>
            <consortium name="The Broad Institute Genome Sequencing Center for Infectious Disease"/>
            <person name="Wu L."/>
            <person name="Ma J."/>
        </authorList>
    </citation>
    <scope>NUCLEOTIDE SEQUENCE [LARGE SCALE GENOMIC DNA]</scope>
    <source>
        <strain evidence="2 3">JCM 3380</strain>
    </source>
</reference>
<evidence type="ECO:0000313" key="3">
    <source>
        <dbReference type="Proteomes" id="UP001500416"/>
    </source>
</evidence>
<accession>A0ABN0U767</accession>
<dbReference type="InterPro" id="IPR028082">
    <property type="entry name" value="Peripla_BP_I"/>
</dbReference>
<comment type="caution">
    <text evidence="2">The sequence shown here is derived from an EMBL/GenBank/DDBJ whole genome shotgun (WGS) entry which is preliminary data.</text>
</comment>
<dbReference type="EMBL" id="BAAABU010000010">
    <property type="protein sequence ID" value="GAA0241053.1"/>
    <property type="molecule type" value="Genomic_DNA"/>
</dbReference>
<dbReference type="PANTHER" id="PTHR13847">
    <property type="entry name" value="SARCOSINE DEHYDROGENASE-RELATED"/>
    <property type="match status" value="1"/>
</dbReference>
<organism evidence="2 3">
    <name type="scientific">Saccharothrix mutabilis subsp. mutabilis</name>
    <dbReference type="NCBI Taxonomy" id="66855"/>
    <lineage>
        <taxon>Bacteria</taxon>
        <taxon>Bacillati</taxon>
        <taxon>Actinomycetota</taxon>
        <taxon>Actinomycetes</taxon>
        <taxon>Pseudonocardiales</taxon>
        <taxon>Pseudonocardiaceae</taxon>
        <taxon>Saccharothrix</taxon>
    </lineage>
</organism>
<keyword evidence="3" id="KW-1185">Reference proteome</keyword>
<feature type="domain" description="FAD dependent oxidoreductase" evidence="1">
    <location>
        <begin position="322"/>
        <end position="641"/>
    </location>
</feature>
<dbReference type="InterPro" id="IPR036188">
    <property type="entry name" value="FAD/NAD-bd_sf"/>
</dbReference>
<dbReference type="Gene3D" id="3.50.50.60">
    <property type="entry name" value="FAD/NAD(P)-binding domain"/>
    <property type="match status" value="1"/>
</dbReference>
<dbReference type="InterPro" id="IPR006076">
    <property type="entry name" value="FAD-dep_OxRdtase"/>
</dbReference>
<sequence>MAEAAGVANGGGAANGGGVTETGTGMTGASMAGVAAGAEADGVGAGTTHTGAVAGTGMSGAGVVGGACGVRDVRVAVVGPFSGPRAAWGWLLTSAAARYPGVRWEFHDDRGDQVVAARIAAGVVTGGYAAVIGHFNSLGAQASLPLYAAAGLPVVLPLSTRPRLTDGYPNAVQWCPDDLDQVAALRLVAATHGVRQLGVRHDGTDYGRGMAELFGGEADGDGLVVCGTHHGSAAKARELRADGFAGPLYFTDDCAVDEFAELAGDAADGARVARLTGGAQSFVDSAFDALVRALDQPDIAAGVRAAKPAAGWEVVNPVPHHDVVVVGAGVVGAATAAALVQAGVSVAVCAPADDAESATRYSGGLVRAYEHDGEQRRLAIRSHHLLWRDSPHFHRTGSLVLLGPDQLAEAVAGVHELLAAGIEAKLVDADELRRDFGLDAAGAVWEPDGGYASPPVVARDLLDGVTRHDTRVLRVEPDPRGTRLVTTTGPVTAGVVVVAAGAGAPALADVGPARLKRIRYAFFDRGGRDVPTVYDQRTGMWGRPVLDGPYAGGFLAGRPVEEWDVGPGGGDHLTEDQVAYVREGLRRLWPWLGEAAYLGGRYGADLFGAAPVIGPVGDVVVAACFGGGGFKTAPAAGEQAAFAALKARPAALTG</sequence>
<evidence type="ECO:0000259" key="1">
    <source>
        <dbReference type="Pfam" id="PF01266"/>
    </source>
</evidence>
<protein>
    <recommendedName>
        <fullName evidence="1">FAD dependent oxidoreductase domain-containing protein</fullName>
    </recommendedName>
</protein>
<gene>
    <name evidence="2" type="ORF">GCM10010492_45230</name>
</gene>
<dbReference type="Gene3D" id="3.40.50.2300">
    <property type="match status" value="3"/>
</dbReference>
<evidence type="ECO:0000313" key="2">
    <source>
        <dbReference type="EMBL" id="GAA0241053.1"/>
    </source>
</evidence>
<proteinExistence type="predicted"/>
<dbReference type="Proteomes" id="UP001500416">
    <property type="component" value="Unassembled WGS sequence"/>
</dbReference>
<dbReference type="Gene3D" id="3.30.9.10">
    <property type="entry name" value="D-Amino Acid Oxidase, subunit A, domain 2"/>
    <property type="match status" value="1"/>
</dbReference>
<dbReference type="Pfam" id="PF01266">
    <property type="entry name" value="DAO"/>
    <property type="match status" value="1"/>
</dbReference>
<dbReference type="SUPFAM" id="SSF51905">
    <property type="entry name" value="FAD/NAD(P)-binding domain"/>
    <property type="match status" value="1"/>
</dbReference>